<sequence length="25" mass="2688">MKSYIQGLITGSVLVFACVVLMGEE</sequence>
<evidence type="ECO:0000313" key="2">
    <source>
        <dbReference type="EMBL" id="SVA81861.1"/>
    </source>
</evidence>
<keyword evidence="1" id="KW-0472">Membrane</keyword>
<organism evidence="2">
    <name type="scientific">marine metagenome</name>
    <dbReference type="NCBI Taxonomy" id="408172"/>
    <lineage>
        <taxon>unclassified sequences</taxon>
        <taxon>metagenomes</taxon>
        <taxon>ecological metagenomes</taxon>
    </lineage>
</organism>
<evidence type="ECO:0000256" key="1">
    <source>
        <dbReference type="SAM" id="Phobius"/>
    </source>
</evidence>
<dbReference type="PROSITE" id="PS51257">
    <property type="entry name" value="PROKAR_LIPOPROTEIN"/>
    <property type="match status" value="1"/>
</dbReference>
<keyword evidence="1" id="KW-0812">Transmembrane</keyword>
<name>A0A381YYX5_9ZZZZ</name>
<dbReference type="EMBL" id="UINC01019339">
    <property type="protein sequence ID" value="SVA81861.1"/>
    <property type="molecule type" value="Genomic_DNA"/>
</dbReference>
<reference evidence="2" key="1">
    <citation type="submission" date="2018-05" db="EMBL/GenBank/DDBJ databases">
        <authorList>
            <person name="Lanie J.A."/>
            <person name="Ng W.-L."/>
            <person name="Kazmierczak K.M."/>
            <person name="Andrzejewski T.M."/>
            <person name="Davidsen T.M."/>
            <person name="Wayne K.J."/>
            <person name="Tettelin H."/>
            <person name="Glass J.I."/>
            <person name="Rusch D."/>
            <person name="Podicherti R."/>
            <person name="Tsui H.-C.T."/>
            <person name="Winkler M.E."/>
        </authorList>
    </citation>
    <scope>NUCLEOTIDE SEQUENCE</scope>
</reference>
<feature type="transmembrane region" description="Helical" evidence="1">
    <location>
        <begin position="7"/>
        <end position="23"/>
    </location>
</feature>
<proteinExistence type="predicted"/>
<keyword evidence="1" id="KW-1133">Transmembrane helix</keyword>
<dbReference type="AlphaFoldDB" id="A0A381YYX5"/>
<protein>
    <submittedName>
        <fullName evidence="2">Uncharacterized protein</fullName>
    </submittedName>
</protein>
<accession>A0A381YYX5</accession>
<gene>
    <name evidence="2" type="ORF">METZ01_LOCUS134715</name>
</gene>